<comment type="caution">
    <text evidence="2">The sequence shown here is derived from an EMBL/GenBank/DDBJ whole genome shotgun (WGS) entry which is preliminary data.</text>
</comment>
<feature type="compositionally biased region" description="Polar residues" evidence="1">
    <location>
        <begin position="1"/>
        <end position="18"/>
    </location>
</feature>
<dbReference type="SUPFAM" id="SSF54611">
    <property type="entry name" value="SecB-like"/>
    <property type="match status" value="1"/>
</dbReference>
<dbReference type="InterPro" id="IPR035958">
    <property type="entry name" value="SecB-like_sf"/>
</dbReference>
<protein>
    <submittedName>
        <fullName evidence="2">Uncharacterized protein</fullName>
    </submittedName>
</protein>
<dbReference type="AlphaFoldDB" id="A0A101QTP5"/>
<evidence type="ECO:0000313" key="3">
    <source>
        <dbReference type="Proteomes" id="UP000053271"/>
    </source>
</evidence>
<dbReference type="STRING" id="68231.AQJ30_23985"/>
<proteinExistence type="predicted"/>
<name>A0A101QTP5_9ACTN</name>
<sequence length="179" mass="20249">MHRRQAVNSVNTDQAVETSQDDLREQVAHLHGRLHLTDVRVQRLRAESLGDPPFDVNSIQIHSGPCEVLLEPPRFAARVNQTVTLRDLDEQTLAEVEIVLIIDYALDEGPDLPEDVVSAYVEHNTYFTAHPYLRETLQNATLRLGLEPVILGVLDRNQPRPHEVMLVRRAPARSDEASQ</sequence>
<dbReference type="Gene3D" id="3.10.420.10">
    <property type="entry name" value="SecB-like"/>
    <property type="match status" value="1"/>
</dbReference>
<reference evidence="2 3" key="1">
    <citation type="submission" date="2015-10" db="EMBL/GenBank/DDBJ databases">
        <title>Draft genome sequence of Streptomyces longwoodensis DSM 41677, type strain for the species Streptomyces longwoodensis.</title>
        <authorList>
            <person name="Ruckert C."/>
            <person name="Winkler A."/>
            <person name="Kalinowski J."/>
            <person name="Kampfer P."/>
            <person name="Glaeser S."/>
        </authorList>
    </citation>
    <scope>NUCLEOTIDE SEQUENCE [LARGE SCALE GENOMIC DNA]</scope>
    <source>
        <strain evidence="2 3">DSM 41677</strain>
    </source>
</reference>
<evidence type="ECO:0000313" key="2">
    <source>
        <dbReference type="EMBL" id="KUN35747.1"/>
    </source>
</evidence>
<gene>
    <name evidence="2" type="ORF">AQJ30_23985</name>
</gene>
<evidence type="ECO:0000256" key="1">
    <source>
        <dbReference type="SAM" id="MobiDB-lite"/>
    </source>
</evidence>
<organism evidence="2 3">
    <name type="scientific">Streptomyces longwoodensis</name>
    <dbReference type="NCBI Taxonomy" id="68231"/>
    <lineage>
        <taxon>Bacteria</taxon>
        <taxon>Bacillati</taxon>
        <taxon>Actinomycetota</taxon>
        <taxon>Actinomycetes</taxon>
        <taxon>Kitasatosporales</taxon>
        <taxon>Streptomycetaceae</taxon>
        <taxon>Streptomyces</taxon>
    </lineage>
</organism>
<dbReference type="EMBL" id="LMWS01000031">
    <property type="protein sequence ID" value="KUN35747.1"/>
    <property type="molecule type" value="Genomic_DNA"/>
</dbReference>
<accession>A0A101QTP5</accession>
<keyword evidence="3" id="KW-1185">Reference proteome</keyword>
<feature type="region of interest" description="Disordered" evidence="1">
    <location>
        <begin position="1"/>
        <end position="21"/>
    </location>
</feature>
<dbReference type="Proteomes" id="UP000053271">
    <property type="component" value="Unassembled WGS sequence"/>
</dbReference>